<dbReference type="InterPro" id="IPR008949">
    <property type="entry name" value="Isoprenoid_synthase_dom_sf"/>
</dbReference>
<dbReference type="GO" id="GO:0006744">
    <property type="term" value="P:ubiquinone biosynthetic process"/>
    <property type="evidence" value="ECO:0007669"/>
    <property type="project" value="TreeGrafter"/>
</dbReference>
<dbReference type="EMBL" id="GEEE01004456">
    <property type="protein sequence ID" value="JAP58769.1"/>
    <property type="molecule type" value="Transcribed_RNA"/>
</dbReference>
<accession>A0A0X3P8D3</accession>
<dbReference type="GO" id="GO:0004659">
    <property type="term" value="F:prenyltransferase activity"/>
    <property type="evidence" value="ECO:0007669"/>
    <property type="project" value="TreeGrafter"/>
</dbReference>
<dbReference type="GO" id="GO:0005739">
    <property type="term" value="C:mitochondrion"/>
    <property type="evidence" value="ECO:0007669"/>
    <property type="project" value="TreeGrafter"/>
</dbReference>
<organism evidence="1">
    <name type="scientific">Schistocephalus solidus</name>
    <name type="common">Tapeworm</name>
    <dbReference type="NCBI Taxonomy" id="70667"/>
    <lineage>
        <taxon>Eukaryota</taxon>
        <taxon>Metazoa</taxon>
        <taxon>Spiralia</taxon>
        <taxon>Lophotrochozoa</taxon>
        <taxon>Platyhelminthes</taxon>
        <taxon>Cestoda</taxon>
        <taxon>Eucestoda</taxon>
        <taxon>Diphyllobothriidea</taxon>
        <taxon>Diphyllobothriidae</taxon>
        <taxon>Schistocephalus</taxon>
    </lineage>
</organism>
<dbReference type="EMBL" id="GEEE01005229">
    <property type="protein sequence ID" value="JAP57996.1"/>
    <property type="molecule type" value="Transcribed_RNA"/>
</dbReference>
<reference evidence="1" key="1">
    <citation type="submission" date="2016-01" db="EMBL/GenBank/DDBJ databases">
        <title>Reference transcriptome for the parasite Schistocephalus solidus: insights into the molecular evolution of parasitism.</title>
        <authorList>
            <person name="Hebert F.O."/>
            <person name="Grambauer S."/>
            <person name="Barber I."/>
            <person name="Landry C.R."/>
            <person name="Aubin-Horth N."/>
        </authorList>
    </citation>
    <scope>NUCLEOTIDE SEQUENCE</scope>
</reference>
<dbReference type="EMBL" id="GEEE01015030">
    <property type="protein sequence ID" value="JAP48195.1"/>
    <property type="molecule type" value="Transcribed_RNA"/>
</dbReference>
<dbReference type="PANTHER" id="PTHR12001:SF55">
    <property type="entry name" value="ALL TRANS-POLYPRENYL-DIPHOSPHATE SYNTHASE PDSS2"/>
    <property type="match status" value="1"/>
</dbReference>
<dbReference type="PANTHER" id="PTHR12001">
    <property type="entry name" value="GERANYLGERANYL PYROPHOSPHATE SYNTHASE"/>
    <property type="match status" value="1"/>
</dbReference>
<dbReference type="GO" id="GO:0008299">
    <property type="term" value="P:isoprenoid biosynthetic process"/>
    <property type="evidence" value="ECO:0007669"/>
    <property type="project" value="TreeGrafter"/>
</dbReference>
<dbReference type="EMBL" id="GEEE01007786">
    <property type="protein sequence ID" value="JAP55439.1"/>
    <property type="molecule type" value="Transcribed_RNA"/>
</dbReference>
<sequence length="416" mass="45767">MNWQRIVSRTERILSATGPRTNFPDLEKPDISRLINRIRKISAKTKHPFLSVLRTHLRESNLKNQAPYLSFFLAQKSSLDRPLESLMIPLVGKYSFKLFPQSADHLSLKMNEYRRIGEICDLINIALSLHRSVVDFPSAQETDQHQTVERARDMEDGNKLATLSGDILLASASLSLAAFQNPAVVEIMSAAIADAMEADFSDLMQFMEDGTPLSAPIPGTHGSTDCILTKWLEHIALRHGAMLGTSCEATVLLSSPKEQTDVATSVLPNFRRFGLAWASFCRLTDEMAYLKSRLLKNGAKAATVDTPALPFPCFGFTAYGLFEPMLADACRLLGGSTQLAPIATLDLYNSALEQLRGDLLSALSSLFQLSAQQWQLQQEGKDDEEESILSDSVALLISDAASLQAELSTFAAKQPS</sequence>
<gene>
    <name evidence="1" type="primary">DLP1</name>
    <name evidence="1" type="ORF">TR113774</name>
</gene>
<dbReference type="SUPFAM" id="SSF48576">
    <property type="entry name" value="Terpenoid synthases"/>
    <property type="match status" value="1"/>
</dbReference>
<evidence type="ECO:0000313" key="1">
    <source>
        <dbReference type="EMBL" id="JAP48195.1"/>
    </source>
</evidence>
<protein>
    <submittedName>
        <fullName evidence="1">Decaprenyl-diphosphate synthase subunit 2</fullName>
    </submittedName>
</protein>
<dbReference type="AlphaFoldDB" id="A0A0X3P8D3"/>
<proteinExistence type="predicted"/>
<dbReference type="Gene3D" id="1.10.600.10">
    <property type="entry name" value="Farnesyl Diphosphate Synthase"/>
    <property type="match status" value="1"/>
</dbReference>
<dbReference type="GO" id="GO:1990234">
    <property type="term" value="C:transferase complex"/>
    <property type="evidence" value="ECO:0007669"/>
    <property type="project" value="TreeGrafter"/>
</dbReference>
<name>A0A0X3P8D3_SCHSO</name>